<evidence type="ECO:0000313" key="1">
    <source>
        <dbReference type="EMBL" id="BAC88648.1"/>
    </source>
</evidence>
<dbReference type="EMBL" id="BA000045">
    <property type="protein sequence ID" value="BAC88648.1"/>
    <property type="molecule type" value="Genomic_DNA"/>
</dbReference>
<reference evidence="1 2" key="1">
    <citation type="journal article" date="2003" name="DNA Res.">
        <title>Complete genome structure of Gloeobacter violaceus PCC 7421, a cyanobacterium that lacks thylakoids.</title>
        <authorList>
            <person name="Nakamura Y."/>
            <person name="Kaneko T."/>
            <person name="Sato S."/>
            <person name="Mimuro M."/>
            <person name="Miyashita H."/>
            <person name="Tsuchiya T."/>
            <person name="Sasamoto S."/>
            <person name="Watanabe A."/>
            <person name="Kawashima K."/>
            <person name="Kishida Y."/>
            <person name="Kiyokawa C."/>
            <person name="Kohara M."/>
            <person name="Matsumoto M."/>
            <person name="Matsuno A."/>
            <person name="Nakazaki N."/>
            <person name="Shimpo S."/>
            <person name="Takeuchi C."/>
            <person name="Yamada M."/>
            <person name="Tabata S."/>
        </authorList>
    </citation>
    <scope>NUCLEOTIDE SEQUENCE [LARGE SCALE GENOMIC DNA]</scope>
    <source>
        <strain evidence="2">ATCC 29082 / PCC 7421</strain>
    </source>
</reference>
<keyword evidence="2" id="KW-1185">Reference proteome</keyword>
<dbReference type="eggNOG" id="COG0810">
    <property type="taxonomic scope" value="Bacteria"/>
</dbReference>
<name>Q7NMQ8_GLOVI</name>
<evidence type="ECO:0000313" key="2">
    <source>
        <dbReference type="Proteomes" id="UP000000557"/>
    </source>
</evidence>
<gene>
    <name evidence="1" type="ordered locus">glr0707</name>
</gene>
<organism evidence="1 2">
    <name type="scientific">Gloeobacter violaceus (strain ATCC 29082 / PCC 7421)</name>
    <dbReference type="NCBI Taxonomy" id="251221"/>
    <lineage>
        <taxon>Bacteria</taxon>
        <taxon>Bacillati</taxon>
        <taxon>Cyanobacteriota</taxon>
        <taxon>Cyanophyceae</taxon>
        <taxon>Gloeobacterales</taxon>
        <taxon>Gloeobacteraceae</taxon>
        <taxon>Gloeobacter</taxon>
    </lineage>
</organism>
<dbReference type="STRING" id="251221.gene:10758183"/>
<dbReference type="InParanoid" id="Q7NMQ8"/>
<dbReference type="KEGG" id="gvi:glr0707"/>
<proteinExistence type="predicted"/>
<dbReference type="Gene3D" id="3.30.1150.10">
    <property type="match status" value="1"/>
</dbReference>
<sequence length="282" mass="31070">MVGDTLEQLLPHWMLSMVRLLFCSMLALSLAGPLAPPLLAQEPKAASNPELKAYQVKVRDRVLEYWQPPDIDSDTRLQVLVRVDRDGKVSKREVKTLGDAPPSKAAEEAVLDAIGRAQPFPTVPPNVAPFYVEVRFNLKVAAKTLPTPRCYPVATFIDLPAEQQPAVKSAITNLTGLLRDSVGEKEIFSIVDDRAKADLLIEASSDPTMARNDKTSFIGSYTVNEALTTGTARLGLKIERAQISVLSNSASMRCSCWAAVWAYPAREALPIRSCRRRGWRRG</sequence>
<reference evidence="1 2" key="2">
    <citation type="journal article" date="2003" name="DNA Res.">
        <title>Complete genome structure of Gloeobacter violaceus PCC 7421, a cyanobacterium that lacks thylakoids (supplement).</title>
        <authorList>
            <person name="Nakamura Y."/>
            <person name="Kaneko T."/>
            <person name="Sato S."/>
            <person name="Mimuro M."/>
            <person name="Miyashita H."/>
            <person name="Tsuchiya T."/>
            <person name="Sasamoto S."/>
            <person name="Watanabe A."/>
            <person name="Kawashima K."/>
            <person name="Kishida Y."/>
            <person name="Kiyokawa C."/>
            <person name="Kohara M."/>
            <person name="Matsumoto M."/>
            <person name="Matsuno A."/>
            <person name="Nakazaki N."/>
            <person name="Shimpo S."/>
            <person name="Takeuchi C."/>
            <person name="Yamada M."/>
            <person name="Tabata S."/>
        </authorList>
    </citation>
    <scope>NUCLEOTIDE SEQUENCE [LARGE SCALE GENOMIC DNA]</scope>
    <source>
        <strain evidence="2">ATCC 29082 / PCC 7421</strain>
    </source>
</reference>
<dbReference type="HOGENOM" id="CLU_986135_0_0_3"/>
<dbReference type="EnsemblBacteria" id="BAC88648">
    <property type="protein sequence ID" value="BAC88648"/>
    <property type="gene ID" value="BAC88648"/>
</dbReference>
<dbReference type="SUPFAM" id="SSF74653">
    <property type="entry name" value="TolA/TonB C-terminal domain"/>
    <property type="match status" value="1"/>
</dbReference>
<protein>
    <submittedName>
        <fullName evidence="1">Glr0707 protein</fullName>
    </submittedName>
</protein>
<dbReference type="Proteomes" id="UP000000557">
    <property type="component" value="Chromosome"/>
</dbReference>
<dbReference type="Pfam" id="PF13103">
    <property type="entry name" value="TonB_2"/>
    <property type="match status" value="1"/>
</dbReference>
<dbReference type="AlphaFoldDB" id="Q7NMQ8"/>
<accession>Q7NMQ8</accession>